<sequence>MANNDEPLVKRADGKKGLTKHDLNQLWYRWQVGWFSSSSYEKLESHGFAWSYIPFAEKFYKDDPEGKARLLTRHSQFYNTEPQVGTVINGIVAALEEGIALGDDIPEEMPTSVKTALMGPLAGLGDSVIQGIIVPTLLSIGMSLSSDGSVAGPIFYIVTWLAIGMAICYGMFRYGYKMGLGAIDNLVGEKSMRLMDAINVLGIIVVGTLAAGKVAVSTIVQIPHGAEMGALQDTLDGVFPGLLALIVTMLTWWMLNKKQWSATKVLLVLTAAVVVLCCIGFL</sequence>
<dbReference type="PANTHER" id="PTHR32502:SF27">
    <property type="entry name" value="PTS SYSTEM, MANNOSE-SPECIFIC IID COMPONENT"/>
    <property type="match status" value="1"/>
</dbReference>
<dbReference type="InterPro" id="IPR050303">
    <property type="entry name" value="GatZ_KbaZ_carbometab"/>
</dbReference>
<dbReference type="RefSeq" id="WP_118100323.1">
    <property type="nucleotide sequence ID" value="NZ_JANSKA010000001.1"/>
</dbReference>
<evidence type="ECO:0000256" key="1">
    <source>
        <dbReference type="SAM" id="Phobius"/>
    </source>
</evidence>
<dbReference type="PROSITE" id="PS51108">
    <property type="entry name" value="PTS_EIID"/>
    <property type="match status" value="1"/>
</dbReference>
<feature type="transmembrane region" description="Helical" evidence="1">
    <location>
        <begin position="262"/>
        <end position="281"/>
    </location>
</feature>
<protein>
    <submittedName>
        <fullName evidence="2">PTS system mannose/fructose/sorbose family transporter subunit IID</fullName>
    </submittedName>
</protein>
<feature type="transmembrane region" description="Helical" evidence="1">
    <location>
        <begin position="237"/>
        <end position="255"/>
    </location>
</feature>
<keyword evidence="3" id="KW-1185">Reference proteome</keyword>
<dbReference type="PANTHER" id="PTHR32502">
    <property type="entry name" value="N-ACETYLGALACTOSAMINE PERMEASE II COMPONENT-RELATED"/>
    <property type="match status" value="1"/>
</dbReference>
<keyword evidence="1" id="KW-1133">Transmembrane helix</keyword>
<dbReference type="Proteomes" id="UP001204320">
    <property type="component" value="Unassembled WGS sequence"/>
</dbReference>
<name>A0ABT1Z5U1_9ACTN</name>
<feature type="transmembrane region" description="Helical" evidence="1">
    <location>
        <begin position="154"/>
        <end position="176"/>
    </location>
</feature>
<accession>A0ABT1Z5U1</accession>
<keyword evidence="1" id="KW-0472">Membrane</keyword>
<organism evidence="2 3">
    <name type="scientific">Tractidigestivibacter montrealensis</name>
    <dbReference type="NCBI Taxonomy" id="2972466"/>
    <lineage>
        <taxon>Bacteria</taxon>
        <taxon>Bacillati</taxon>
        <taxon>Actinomycetota</taxon>
        <taxon>Coriobacteriia</taxon>
        <taxon>Coriobacteriales</taxon>
        <taxon>Atopobiaceae</taxon>
        <taxon>Tractidigestivibacter</taxon>
    </lineage>
</organism>
<proteinExistence type="predicted"/>
<dbReference type="EMBL" id="JANSKA010000001">
    <property type="protein sequence ID" value="MCR9035587.1"/>
    <property type="molecule type" value="Genomic_DNA"/>
</dbReference>
<reference evidence="2 3" key="1">
    <citation type="submission" date="2022-08" db="EMBL/GenBank/DDBJ databases">
        <title>Tractidigestivibacter montrealensis type strain KD21.</title>
        <authorList>
            <person name="Diop K."/>
            <person name="Richard C."/>
            <person name="Routy B."/>
        </authorList>
    </citation>
    <scope>NUCLEOTIDE SEQUENCE [LARGE SCALE GENOMIC DNA]</scope>
    <source>
        <strain evidence="2 3">KD21</strain>
    </source>
</reference>
<dbReference type="Pfam" id="PF03613">
    <property type="entry name" value="EIID-AGA"/>
    <property type="match status" value="1"/>
</dbReference>
<evidence type="ECO:0000313" key="2">
    <source>
        <dbReference type="EMBL" id="MCR9035587.1"/>
    </source>
</evidence>
<evidence type="ECO:0000313" key="3">
    <source>
        <dbReference type="Proteomes" id="UP001204320"/>
    </source>
</evidence>
<feature type="transmembrane region" description="Helical" evidence="1">
    <location>
        <begin position="121"/>
        <end position="142"/>
    </location>
</feature>
<feature type="transmembrane region" description="Helical" evidence="1">
    <location>
        <begin position="197"/>
        <end position="217"/>
    </location>
</feature>
<comment type="caution">
    <text evidence="2">The sequence shown here is derived from an EMBL/GenBank/DDBJ whole genome shotgun (WGS) entry which is preliminary data.</text>
</comment>
<dbReference type="InterPro" id="IPR004704">
    <property type="entry name" value="PTS_IID_man"/>
</dbReference>
<keyword evidence="1" id="KW-0812">Transmembrane</keyword>
<gene>
    <name evidence="2" type="ORF">NVS32_01250</name>
</gene>